<gene>
    <name evidence="2" type="ORF">S01H1_29669</name>
</gene>
<accession>X0TFP5</accession>
<reference evidence="2" key="1">
    <citation type="journal article" date="2014" name="Front. Microbiol.">
        <title>High frequency of phylogenetically diverse reductive dehalogenase-homologous genes in deep subseafloor sedimentary metagenomes.</title>
        <authorList>
            <person name="Kawai M."/>
            <person name="Futagami T."/>
            <person name="Toyoda A."/>
            <person name="Takaki Y."/>
            <person name="Nishi S."/>
            <person name="Hori S."/>
            <person name="Arai W."/>
            <person name="Tsubouchi T."/>
            <person name="Morono Y."/>
            <person name="Uchiyama I."/>
            <person name="Ito T."/>
            <person name="Fujiyama A."/>
            <person name="Inagaki F."/>
            <person name="Takami H."/>
        </authorList>
    </citation>
    <scope>NUCLEOTIDE SEQUENCE</scope>
    <source>
        <strain evidence="2">Expedition CK06-06</strain>
    </source>
</reference>
<protein>
    <submittedName>
        <fullName evidence="2">Uncharacterized protein</fullName>
    </submittedName>
</protein>
<feature type="non-terminal residue" evidence="2">
    <location>
        <position position="1"/>
    </location>
</feature>
<dbReference type="EMBL" id="BARS01018219">
    <property type="protein sequence ID" value="GAF92004.1"/>
    <property type="molecule type" value="Genomic_DNA"/>
</dbReference>
<evidence type="ECO:0000256" key="1">
    <source>
        <dbReference type="SAM" id="MobiDB-lite"/>
    </source>
</evidence>
<comment type="caution">
    <text evidence="2">The sequence shown here is derived from an EMBL/GenBank/DDBJ whole genome shotgun (WGS) entry which is preliminary data.</text>
</comment>
<dbReference type="AlphaFoldDB" id="X0TFP5"/>
<proteinExistence type="predicted"/>
<organism evidence="2">
    <name type="scientific">marine sediment metagenome</name>
    <dbReference type="NCBI Taxonomy" id="412755"/>
    <lineage>
        <taxon>unclassified sequences</taxon>
        <taxon>metagenomes</taxon>
        <taxon>ecological metagenomes</taxon>
    </lineage>
</organism>
<evidence type="ECO:0000313" key="2">
    <source>
        <dbReference type="EMBL" id="GAF92004.1"/>
    </source>
</evidence>
<sequence length="240" mass="28711">PFTPDDLNIKENPYQNKSVELKKDMILLDMVLVLKKVEKHLTKKKTGLAYPLKIYSLPAFNFSNFYENLIRMRKPNNGISYPYSNRDFIKNLYDIAYIHLDCDYLSRGDFLIILKHIGNLSLEWIEKKKVTKKYLEELNQVQAKRGERNYPFIDFCYKFLDELIGDLIKEKQILRCHFCSDYFQYHKGKKYCSLISEGKNCGKKARDQIYYQRHKEEIKPKARKSTREQRASYKEYGIKI</sequence>
<feature type="region of interest" description="Disordered" evidence="1">
    <location>
        <begin position="219"/>
        <end position="240"/>
    </location>
</feature>
<name>X0TFP5_9ZZZZ</name>